<dbReference type="GO" id="GO:0005886">
    <property type="term" value="C:plasma membrane"/>
    <property type="evidence" value="ECO:0007669"/>
    <property type="project" value="TreeGrafter"/>
</dbReference>
<dbReference type="InterPro" id="IPR023299">
    <property type="entry name" value="ATPase_P-typ_cyto_dom_N"/>
</dbReference>
<feature type="domain" description="P-type ATPase A" evidence="11">
    <location>
        <begin position="179"/>
        <end position="269"/>
    </location>
</feature>
<dbReference type="Pfam" id="PF13246">
    <property type="entry name" value="Cation_ATPase"/>
    <property type="match status" value="1"/>
</dbReference>
<dbReference type="InterPro" id="IPR006068">
    <property type="entry name" value="ATPase_P-typ_cation-transptr_C"/>
</dbReference>
<keyword evidence="15" id="KW-1185">Reference proteome</keyword>
<dbReference type="InterPro" id="IPR023214">
    <property type="entry name" value="HAD_sf"/>
</dbReference>
<dbReference type="Gene3D" id="1.20.1110.10">
    <property type="entry name" value="Calcium-transporting ATPase, transmembrane domain"/>
    <property type="match status" value="1"/>
</dbReference>
<evidence type="ECO:0000313" key="14">
    <source>
        <dbReference type="EMBL" id="CAI9118275.1"/>
    </source>
</evidence>
<dbReference type="InterPro" id="IPR001757">
    <property type="entry name" value="P_typ_ATPase"/>
</dbReference>
<evidence type="ECO:0000313" key="15">
    <source>
        <dbReference type="Proteomes" id="UP001161247"/>
    </source>
</evidence>
<feature type="transmembrane region" description="Helical" evidence="10">
    <location>
        <begin position="941"/>
        <end position="960"/>
    </location>
</feature>
<dbReference type="PRINTS" id="PR00121">
    <property type="entry name" value="NAKATPASE"/>
</dbReference>
<dbReference type="SUPFAM" id="SSF56784">
    <property type="entry name" value="HAD-like"/>
    <property type="match status" value="1"/>
</dbReference>
<keyword evidence="3" id="KW-0479">Metal-binding</keyword>
<accession>A0AAV1EEV2</accession>
<dbReference type="GO" id="GO:0005524">
    <property type="term" value="F:ATP binding"/>
    <property type="evidence" value="ECO:0007669"/>
    <property type="project" value="UniProtKB-KW"/>
</dbReference>
<evidence type="ECO:0000256" key="5">
    <source>
        <dbReference type="ARBA" id="ARBA00022837"/>
    </source>
</evidence>
<dbReference type="PANTHER" id="PTHR24093">
    <property type="entry name" value="CATION TRANSPORTING ATPASE"/>
    <property type="match status" value="1"/>
</dbReference>
<sequence>MWDRISNTMFEYQSLNASLMHGEPAVSFTASDPSQADEVERIVRKKDIKLLDNLGGVDGVIRILRTDKENGIPGDTNDLKDRRERFGSNSKMYSKRDLMKDFWLCAVKAVRDPFIIILLVYILVYICFGIKKHGIRSVWPETGTKLVEIVAVMIISAVTNFWPIAQTHDLSAAKHQVYTPQVDVVRNGEWEKIAIPEVVVGDIVLLKPGDQVPADGLFIDGHSLHLEDLSSNQEESDHMEVGEENPFVFSGNMVAHGYARIVITAVEKNKGDLQLHAPPVTWMTRKHVYELEILTTIVGRYGKVFALLTFMWLLFILINEEENEKGSNGSKGSDIVDILIAFLGMLGASATVALTSSLEGFDFFVKSILAYSMRSLLHVKVLIKKPLLCHQVASVDTICLNKTGTLTSDSSEVKEFWVGLNSIEEAPQNLIAPSVVELLHQAIGLNTTQPRSNSTFASSLSSTEGAIFDWATRHLGMEKEIIRRSCTILKIEPFNPVNKSSGVLISKNNENAIHVHRKGAPDVILKMCSHYYGTTGRPNAINRNTRELLKRTVEGMAENGLRCIAFAHRKTSIEEYFNFSRQRLTLIGLVGLNNPVRTEIRTFLEDCQGAGINFKLITGDSVFTALVAASKAGLLEPEIQPGNIVEGKEFWEFTENERMQKVDQIRVLAGATPDDKFLMVQTLKKKGRVVAYIGGGLGDAQALREANVGLCFGSEGRAEIVKECSDIVIRDTKFPQVIEILKWGRGFYDSFQTYIQFLITATLVDLVIDFVMTMFPNGSAPSYAVATISSGEVPIPVFQLLWVKLILGTIAALSVLIKQPSDDLMSKPARVPNEPLMTDDMQRNICAQALYQIAVLVAVHFQGKSMLKLNGNAKNTVIFNTFVLCQVSTLINAKLYDQEHIFKEIHGNKWFWGIIAIIVILQVVMVEIWKSIAGTARLNARQWGLCIIMAAASTPISWLIKNICPMKIPYLNSALNSESEVRNRMSLYPG</sequence>
<proteinExistence type="predicted"/>
<evidence type="ECO:0000256" key="2">
    <source>
        <dbReference type="ARBA" id="ARBA00022692"/>
    </source>
</evidence>
<dbReference type="InterPro" id="IPR023298">
    <property type="entry name" value="ATPase_P-typ_TM_dom_sf"/>
</dbReference>
<evidence type="ECO:0000256" key="1">
    <source>
        <dbReference type="ARBA" id="ARBA00004141"/>
    </source>
</evidence>
<dbReference type="InterPro" id="IPR008250">
    <property type="entry name" value="ATPase_P-typ_transduc_dom_A_sf"/>
</dbReference>
<dbReference type="SUPFAM" id="SSF81653">
    <property type="entry name" value="Calcium ATPase, transduction domain A"/>
    <property type="match status" value="1"/>
</dbReference>
<dbReference type="Pfam" id="PF00122">
    <property type="entry name" value="E1-E2_ATPase"/>
    <property type="match status" value="1"/>
</dbReference>
<keyword evidence="4" id="KW-0547">Nucleotide-binding</keyword>
<feature type="transmembrane region" description="Helical" evidence="10">
    <location>
        <begin position="754"/>
        <end position="775"/>
    </location>
</feature>
<dbReference type="PANTHER" id="PTHR24093:SF434">
    <property type="entry name" value="CALCIUM-TRANSPORTING ATPASE 13, PLASMA MEMBRANE-TYPE-RELATED"/>
    <property type="match status" value="1"/>
</dbReference>
<feature type="domain" description="Cation-transporting P-type ATPase C-terminal" evidence="12">
    <location>
        <begin position="793"/>
        <end position="962"/>
    </location>
</feature>
<dbReference type="InterPro" id="IPR059000">
    <property type="entry name" value="ATPase_P-type_domA"/>
</dbReference>
<feature type="domain" description="Cation-transporting P-type ATPase N-terminal" evidence="13">
    <location>
        <begin position="54"/>
        <end position="124"/>
    </location>
</feature>
<evidence type="ECO:0000256" key="10">
    <source>
        <dbReference type="SAM" id="Phobius"/>
    </source>
</evidence>
<evidence type="ECO:0000256" key="3">
    <source>
        <dbReference type="ARBA" id="ARBA00022723"/>
    </source>
</evidence>
<feature type="transmembrane region" description="Helical" evidence="10">
    <location>
        <begin position="301"/>
        <end position="318"/>
    </location>
</feature>
<name>A0AAV1EEV2_OLDCO</name>
<reference evidence="14" key="1">
    <citation type="submission" date="2023-03" db="EMBL/GenBank/DDBJ databases">
        <authorList>
            <person name="Julca I."/>
        </authorList>
    </citation>
    <scope>NUCLEOTIDE SEQUENCE</scope>
</reference>
<dbReference type="Gene3D" id="3.40.50.1000">
    <property type="entry name" value="HAD superfamily/HAD-like"/>
    <property type="match status" value="1"/>
</dbReference>
<dbReference type="GO" id="GO:0046872">
    <property type="term" value="F:metal ion binding"/>
    <property type="evidence" value="ECO:0007669"/>
    <property type="project" value="UniProtKB-KW"/>
</dbReference>
<dbReference type="SUPFAM" id="SSF81665">
    <property type="entry name" value="Calcium ATPase, transmembrane domain M"/>
    <property type="match status" value="1"/>
</dbReference>
<feature type="transmembrane region" description="Helical" evidence="10">
    <location>
        <begin position="338"/>
        <end position="365"/>
    </location>
</feature>
<keyword evidence="5" id="KW-0106">Calcium</keyword>
<evidence type="ECO:0000256" key="4">
    <source>
        <dbReference type="ARBA" id="ARBA00022741"/>
    </source>
</evidence>
<feature type="transmembrane region" description="Helical" evidence="10">
    <location>
        <begin position="910"/>
        <end position="929"/>
    </location>
</feature>
<feature type="transmembrane region" description="Helical" evidence="10">
    <location>
        <begin position="102"/>
        <end position="126"/>
    </location>
</feature>
<dbReference type="PRINTS" id="PR00119">
    <property type="entry name" value="CATATPASE"/>
</dbReference>
<feature type="transmembrane region" description="Helical" evidence="10">
    <location>
        <begin position="795"/>
        <end position="817"/>
    </location>
</feature>
<dbReference type="Gene3D" id="2.70.150.10">
    <property type="entry name" value="Calcium-transporting ATPase, cytoplasmic transduction domain A"/>
    <property type="match status" value="1"/>
</dbReference>
<dbReference type="GO" id="GO:0016887">
    <property type="term" value="F:ATP hydrolysis activity"/>
    <property type="evidence" value="ECO:0007669"/>
    <property type="project" value="InterPro"/>
</dbReference>
<dbReference type="Pfam" id="PF00690">
    <property type="entry name" value="Cation_ATPase_N"/>
    <property type="match status" value="1"/>
</dbReference>
<evidence type="ECO:0000256" key="6">
    <source>
        <dbReference type="ARBA" id="ARBA00022840"/>
    </source>
</evidence>
<evidence type="ECO:0000256" key="7">
    <source>
        <dbReference type="ARBA" id="ARBA00022842"/>
    </source>
</evidence>
<organism evidence="14 15">
    <name type="scientific">Oldenlandia corymbosa var. corymbosa</name>
    <dbReference type="NCBI Taxonomy" id="529605"/>
    <lineage>
        <taxon>Eukaryota</taxon>
        <taxon>Viridiplantae</taxon>
        <taxon>Streptophyta</taxon>
        <taxon>Embryophyta</taxon>
        <taxon>Tracheophyta</taxon>
        <taxon>Spermatophyta</taxon>
        <taxon>Magnoliopsida</taxon>
        <taxon>eudicotyledons</taxon>
        <taxon>Gunneridae</taxon>
        <taxon>Pentapetalae</taxon>
        <taxon>asterids</taxon>
        <taxon>lamiids</taxon>
        <taxon>Gentianales</taxon>
        <taxon>Rubiaceae</taxon>
        <taxon>Rubioideae</taxon>
        <taxon>Spermacoceae</taxon>
        <taxon>Hedyotis-Oldenlandia complex</taxon>
        <taxon>Oldenlandia</taxon>
    </lineage>
</organism>
<evidence type="ECO:0000259" key="11">
    <source>
        <dbReference type="Pfam" id="PF00122"/>
    </source>
</evidence>
<dbReference type="InterPro" id="IPR036412">
    <property type="entry name" value="HAD-like_sf"/>
</dbReference>
<protein>
    <submittedName>
        <fullName evidence="14">OLC1v1019818C1</fullName>
    </submittedName>
</protein>
<evidence type="ECO:0000259" key="12">
    <source>
        <dbReference type="Pfam" id="PF00689"/>
    </source>
</evidence>
<dbReference type="Pfam" id="PF00689">
    <property type="entry name" value="Cation_ATPase_C"/>
    <property type="match status" value="1"/>
</dbReference>
<dbReference type="GO" id="GO:0005388">
    <property type="term" value="F:P-type calcium transporter activity"/>
    <property type="evidence" value="ECO:0007669"/>
    <property type="project" value="TreeGrafter"/>
</dbReference>
<evidence type="ECO:0000259" key="13">
    <source>
        <dbReference type="Pfam" id="PF00690"/>
    </source>
</evidence>
<feature type="transmembrane region" description="Helical" evidence="10">
    <location>
        <begin position="146"/>
        <end position="165"/>
    </location>
</feature>
<dbReference type="SUPFAM" id="SSF81660">
    <property type="entry name" value="Metal cation-transporting ATPase, ATP-binding domain N"/>
    <property type="match status" value="1"/>
</dbReference>
<dbReference type="Gene3D" id="3.40.1110.10">
    <property type="entry name" value="Calcium-transporting ATPase, cytoplasmic domain N"/>
    <property type="match status" value="1"/>
</dbReference>
<comment type="subcellular location">
    <subcellularLocation>
        <location evidence="1">Membrane</location>
        <topology evidence="1">Multi-pass membrane protein</topology>
    </subcellularLocation>
</comment>
<keyword evidence="7" id="KW-0460">Magnesium</keyword>
<gene>
    <name evidence="14" type="ORF">OLC1_LOCUS24182</name>
</gene>
<evidence type="ECO:0000256" key="9">
    <source>
        <dbReference type="ARBA" id="ARBA00023136"/>
    </source>
</evidence>
<keyword evidence="2 10" id="KW-0812">Transmembrane</keyword>
<dbReference type="NCBIfam" id="TIGR01494">
    <property type="entry name" value="ATPase_P-type"/>
    <property type="match status" value="1"/>
</dbReference>
<keyword evidence="8 10" id="KW-1133">Transmembrane helix</keyword>
<dbReference type="AlphaFoldDB" id="A0AAV1EEV2"/>
<dbReference type="Proteomes" id="UP001161247">
    <property type="component" value="Chromosome 9"/>
</dbReference>
<keyword evidence="6" id="KW-0067">ATP-binding</keyword>
<dbReference type="InterPro" id="IPR004014">
    <property type="entry name" value="ATPase_P-typ_cation-transptr_N"/>
</dbReference>
<dbReference type="EMBL" id="OX459126">
    <property type="protein sequence ID" value="CAI9118275.1"/>
    <property type="molecule type" value="Genomic_DNA"/>
</dbReference>
<evidence type="ECO:0000256" key="8">
    <source>
        <dbReference type="ARBA" id="ARBA00022989"/>
    </source>
</evidence>
<keyword evidence="9 10" id="KW-0472">Membrane</keyword>